<reference evidence="1 2" key="1">
    <citation type="submission" date="2019-09" db="EMBL/GenBank/DDBJ databases">
        <title>A chromosome-level genome assembly of the Chinese tupelo Nyssa sinensis.</title>
        <authorList>
            <person name="Yang X."/>
            <person name="Kang M."/>
            <person name="Yang Y."/>
            <person name="Xiong H."/>
            <person name="Wang M."/>
            <person name="Zhang Z."/>
            <person name="Wang Z."/>
            <person name="Wu H."/>
            <person name="Ma T."/>
            <person name="Liu J."/>
            <person name="Xi Z."/>
        </authorList>
    </citation>
    <scope>NUCLEOTIDE SEQUENCE [LARGE SCALE GENOMIC DNA]</scope>
    <source>
        <strain evidence="1">J267</strain>
        <tissue evidence="1">Leaf</tissue>
    </source>
</reference>
<proteinExistence type="predicted"/>
<dbReference type="AlphaFoldDB" id="A0A5J5BVF9"/>
<accession>A0A5J5BVF9</accession>
<protein>
    <submittedName>
        <fullName evidence="1">Uncharacterized protein</fullName>
    </submittedName>
</protein>
<dbReference type="Proteomes" id="UP000325577">
    <property type="component" value="Linkage Group LG1"/>
</dbReference>
<keyword evidence="2" id="KW-1185">Reference proteome</keyword>
<dbReference type="EMBL" id="CM018032">
    <property type="protein sequence ID" value="KAA8546614.1"/>
    <property type="molecule type" value="Genomic_DNA"/>
</dbReference>
<name>A0A5J5BVF9_9ASTE</name>
<evidence type="ECO:0000313" key="2">
    <source>
        <dbReference type="Proteomes" id="UP000325577"/>
    </source>
</evidence>
<evidence type="ECO:0000313" key="1">
    <source>
        <dbReference type="EMBL" id="KAA8546614.1"/>
    </source>
</evidence>
<gene>
    <name evidence="1" type="ORF">F0562_002647</name>
</gene>
<sequence>MPIDPLEGRLELQEQAANDIDGDPITIIENSDEWSTWREDLGVRSSIDYILLLSKVKEKWRLASNQYDKLVCLELVMPCNQNKNQLHVLVGINLLANTMIAVMQLVRETAVVMQEFTQSG</sequence>
<organism evidence="1 2">
    <name type="scientific">Nyssa sinensis</name>
    <dbReference type="NCBI Taxonomy" id="561372"/>
    <lineage>
        <taxon>Eukaryota</taxon>
        <taxon>Viridiplantae</taxon>
        <taxon>Streptophyta</taxon>
        <taxon>Embryophyta</taxon>
        <taxon>Tracheophyta</taxon>
        <taxon>Spermatophyta</taxon>
        <taxon>Magnoliopsida</taxon>
        <taxon>eudicotyledons</taxon>
        <taxon>Gunneridae</taxon>
        <taxon>Pentapetalae</taxon>
        <taxon>asterids</taxon>
        <taxon>Cornales</taxon>
        <taxon>Nyssaceae</taxon>
        <taxon>Nyssa</taxon>
    </lineage>
</organism>